<dbReference type="AlphaFoldDB" id="K7U8Y1"/>
<evidence type="ECO:0000313" key="18">
    <source>
        <dbReference type="EMBL" id="AQK48831.1"/>
    </source>
</evidence>
<evidence type="ECO:0000256" key="7">
    <source>
        <dbReference type="ARBA" id="ARBA00012161"/>
    </source>
</evidence>
<name>K7U8Y1_MAIZE</name>
<dbReference type="Pfam" id="PF04857">
    <property type="entry name" value="CAF1"/>
    <property type="match status" value="1"/>
</dbReference>
<dbReference type="InterPro" id="IPR006941">
    <property type="entry name" value="RNase_CAF1"/>
</dbReference>
<dbReference type="Proteomes" id="UP000007305">
    <property type="component" value="Chromosome 4"/>
</dbReference>
<dbReference type="EnsemblPlants" id="Zm00001eb166040_T001">
    <property type="protein sequence ID" value="Zm00001eb166040_P001"/>
    <property type="gene ID" value="Zm00001eb166040"/>
</dbReference>
<dbReference type="InterPro" id="IPR039637">
    <property type="entry name" value="CNOT7/CNOT8/Pop2"/>
</dbReference>
<evidence type="ECO:0000313" key="20">
    <source>
        <dbReference type="EnsemblPlants" id="Zm00001eb166030_P001"/>
    </source>
</evidence>
<dbReference type="InterPro" id="IPR036397">
    <property type="entry name" value="RNaseH_sf"/>
</dbReference>
<dbReference type="SUPFAM" id="SSF53098">
    <property type="entry name" value="Ribonuclease H-like"/>
    <property type="match status" value="1"/>
</dbReference>
<evidence type="ECO:0000256" key="9">
    <source>
        <dbReference type="ARBA" id="ARBA00022722"/>
    </source>
</evidence>
<dbReference type="PaxDb" id="4577-GRMZM2G398086_P01"/>
<evidence type="ECO:0000256" key="5">
    <source>
        <dbReference type="ARBA" id="ARBA00008372"/>
    </source>
</evidence>
<dbReference type="EMBL" id="CM000780">
    <property type="protein sequence ID" value="AQK48831.1"/>
    <property type="molecule type" value="Genomic_DNA"/>
</dbReference>
<evidence type="ECO:0000256" key="17">
    <source>
        <dbReference type="ARBA" id="ARBA00025148"/>
    </source>
</evidence>
<organism evidence="19">
    <name type="scientific">Zea mays</name>
    <name type="common">Maize</name>
    <dbReference type="NCBI Taxonomy" id="4577"/>
    <lineage>
        <taxon>Eukaryota</taxon>
        <taxon>Viridiplantae</taxon>
        <taxon>Streptophyta</taxon>
        <taxon>Embryophyta</taxon>
        <taxon>Tracheophyta</taxon>
        <taxon>Spermatophyta</taxon>
        <taxon>Magnoliopsida</taxon>
        <taxon>Liliopsida</taxon>
        <taxon>Poales</taxon>
        <taxon>Poaceae</taxon>
        <taxon>PACMAD clade</taxon>
        <taxon>Panicoideae</taxon>
        <taxon>Andropogonodae</taxon>
        <taxon>Andropogoneae</taxon>
        <taxon>Tripsacinae</taxon>
        <taxon>Zea</taxon>
    </lineage>
</organism>
<dbReference type="SMR" id="K7U8Y1"/>
<dbReference type="EMBL" id="CM000780">
    <property type="protein sequence ID" value="AQK48836.1"/>
    <property type="molecule type" value="Genomic_DNA"/>
</dbReference>
<comment type="cofactor">
    <cofactor evidence="2">
        <name>a divalent metal cation</name>
        <dbReference type="ChEBI" id="CHEBI:60240"/>
    </cofactor>
</comment>
<comment type="subunit">
    <text evidence="6">Component of the CCR4-NOT complex, at least composed of CRR4 and CAF1 proteins.</text>
</comment>
<sequence length="294" mass="32025">MFPIPPPVIPAPATVVGRFQIVSVGASNYIEELNRIGFLLQMFPYVAIDTEYPGTLHGAPAGPALTTAARYYAFVKANVDELPALQLGLTLCDEGGKLPEAIDDYGRSVQLAWEFNFSDFDIARGRHAPESVRFLMSQGFHFDVAREYGVPSAYFADWLAGVLARLPHWCQPPTWVAFGGAFDFAYMVKMLSGGQPLPDTPEEFVALARYLLRGPVFDAKCMAQHCGRPELCGAGLRTVAAVLGVPQLDPAPPRLAGPKSHTACRIYTVMRTLVHGGDGYAYAYAYEGLIDGIY</sequence>
<evidence type="ECO:0000256" key="15">
    <source>
        <dbReference type="ARBA" id="ARBA00023163"/>
    </source>
</evidence>
<reference evidence="20" key="4">
    <citation type="submission" date="2021-05" db="UniProtKB">
        <authorList>
            <consortium name="EnsemblPlants"/>
        </authorList>
    </citation>
    <scope>IDENTIFICATION</scope>
    <source>
        <strain evidence="20">cv. B73</strain>
    </source>
</reference>
<keyword evidence="12" id="KW-0269">Exonuclease</keyword>
<dbReference type="Gramene" id="Zm00001eb166030_T001">
    <property type="protein sequence ID" value="Zm00001eb166030_P001"/>
    <property type="gene ID" value="Zm00001eb166030"/>
</dbReference>
<dbReference type="GO" id="GO:0046872">
    <property type="term" value="F:metal ion binding"/>
    <property type="evidence" value="ECO:0007669"/>
    <property type="project" value="UniProtKB-KW"/>
</dbReference>
<accession>K7U8Y1</accession>
<keyword evidence="8" id="KW-0963">Cytoplasm</keyword>
<evidence type="ECO:0000256" key="8">
    <source>
        <dbReference type="ARBA" id="ARBA00022490"/>
    </source>
</evidence>
<dbReference type="GO" id="GO:0000932">
    <property type="term" value="C:P-body"/>
    <property type="evidence" value="ECO:0000318"/>
    <property type="project" value="GO_Central"/>
</dbReference>
<keyword evidence="15" id="KW-0804">Transcription</keyword>
<keyword evidence="13" id="KW-0694">RNA-binding</keyword>
<evidence type="ECO:0000256" key="14">
    <source>
        <dbReference type="ARBA" id="ARBA00023015"/>
    </source>
</evidence>
<dbReference type="GO" id="GO:0030015">
    <property type="term" value="C:CCR4-NOT core complex"/>
    <property type="evidence" value="ECO:0000318"/>
    <property type="project" value="GO_Central"/>
</dbReference>
<dbReference type="Gramene" id="Zm00001eb166040_T001">
    <property type="protein sequence ID" value="Zm00001eb166040_P001"/>
    <property type="gene ID" value="Zm00001eb166040"/>
</dbReference>
<gene>
    <name evidence="18" type="ORF">ZEAMMB73_Zm00001d048752</name>
    <name evidence="19" type="ORF">ZEAMMB73_Zm00001d048754</name>
</gene>
<evidence type="ECO:0000256" key="2">
    <source>
        <dbReference type="ARBA" id="ARBA00001968"/>
    </source>
</evidence>
<evidence type="ECO:0000256" key="12">
    <source>
        <dbReference type="ARBA" id="ARBA00022839"/>
    </source>
</evidence>
<comment type="function">
    <text evidence="17">Ubiquitous transcription factor required for a diverse set of processes. It is a component of the CCR4 complex involved in the control of gene expression.</text>
</comment>
<comment type="catalytic activity">
    <reaction evidence="1">
        <text>Exonucleolytic cleavage of poly(A) to 5'-AMP.</text>
        <dbReference type="EC" id="3.1.13.4"/>
    </reaction>
</comment>
<reference evidence="20" key="3">
    <citation type="submission" date="2019-07" db="EMBL/GenBank/DDBJ databases">
        <authorList>
            <person name="Seetharam A."/>
            <person name="Woodhouse M."/>
            <person name="Cannon E."/>
        </authorList>
    </citation>
    <scope>NUCLEOTIDE SEQUENCE [LARGE SCALE GENOMIC DNA]</scope>
    <source>
        <strain evidence="20">cv. B73</strain>
    </source>
</reference>
<protein>
    <recommendedName>
        <fullName evidence="7">poly(A)-specific ribonuclease</fullName>
        <ecNumber evidence="7">3.1.13.4</ecNumber>
    </recommendedName>
</protein>
<comment type="similarity">
    <text evidence="5">Belongs to the CAF1 family.</text>
</comment>
<evidence type="ECO:0000256" key="13">
    <source>
        <dbReference type="ARBA" id="ARBA00022884"/>
    </source>
</evidence>
<dbReference type="Gene3D" id="3.30.420.10">
    <property type="entry name" value="Ribonuclease H-like superfamily/Ribonuclease H"/>
    <property type="match status" value="1"/>
</dbReference>
<keyword evidence="14" id="KW-0805">Transcription regulation</keyword>
<reference evidence="19" key="2">
    <citation type="submission" date="2015-12" db="EMBL/GenBank/DDBJ databases">
        <title>Update maize B73 reference genome by single molecule sequencing technologies.</title>
        <authorList>
            <consortium name="Maize Genome Sequencing Project"/>
            <person name="Ware D."/>
        </authorList>
    </citation>
    <scope>NUCLEOTIDE SEQUENCE</scope>
    <source>
        <tissue evidence="19">Seedling</tissue>
    </source>
</reference>
<dbReference type="InterPro" id="IPR012337">
    <property type="entry name" value="RNaseH-like_sf"/>
</dbReference>
<dbReference type="HOGENOM" id="CLU_027974_1_1_1"/>
<dbReference type="FunFam" id="3.30.420.10:FF:000067">
    <property type="entry name" value="Putative CCR4-associated factor 1 11"/>
    <property type="match status" value="1"/>
</dbReference>
<keyword evidence="16" id="KW-0539">Nucleus</keyword>
<evidence type="ECO:0000313" key="19">
    <source>
        <dbReference type="EMBL" id="AQK48836.1"/>
    </source>
</evidence>
<dbReference type="PANTHER" id="PTHR10797">
    <property type="entry name" value="CCR4-NOT TRANSCRIPTION COMPLEX SUBUNIT"/>
    <property type="match status" value="1"/>
</dbReference>
<evidence type="ECO:0000256" key="3">
    <source>
        <dbReference type="ARBA" id="ARBA00004123"/>
    </source>
</evidence>
<keyword evidence="11" id="KW-0378">Hydrolase</keyword>
<dbReference type="EC" id="3.1.13.4" evidence="7"/>
<dbReference type="STRING" id="4577.K7U8Y1"/>
<dbReference type="GO" id="GO:0005634">
    <property type="term" value="C:nucleus"/>
    <property type="evidence" value="ECO:0007669"/>
    <property type="project" value="UniProtKB-SubCell"/>
</dbReference>
<evidence type="ECO:0000256" key="10">
    <source>
        <dbReference type="ARBA" id="ARBA00022723"/>
    </source>
</evidence>
<evidence type="ECO:0000256" key="4">
    <source>
        <dbReference type="ARBA" id="ARBA00004496"/>
    </source>
</evidence>
<evidence type="ECO:0000256" key="1">
    <source>
        <dbReference type="ARBA" id="ARBA00001663"/>
    </source>
</evidence>
<dbReference type="OMA" id="ICSELCA"/>
<keyword evidence="21" id="KW-1185">Reference proteome</keyword>
<keyword evidence="9" id="KW-0540">Nuclease</keyword>
<evidence type="ECO:0000256" key="11">
    <source>
        <dbReference type="ARBA" id="ARBA00022801"/>
    </source>
</evidence>
<dbReference type="eggNOG" id="KOG0304">
    <property type="taxonomic scope" value="Eukaryota"/>
</dbReference>
<dbReference type="EnsemblPlants" id="Zm00001eb166030_T001">
    <property type="protein sequence ID" value="Zm00001eb166030_P001"/>
    <property type="gene ID" value="Zm00001eb166030"/>
</dbReference>
<comment type="subcellular location">
    <subcellularLocation>
        <location evidence="4">Cytoplasm</location>
    </subcellularLocation>
    <subcellularLocation>
        <location evidence="3">Nucleus</location>
    </subcellularLocation>
</comment>
<dbReference type="GO" id="GO:0003723">
    <property type="term" value="F:RNA binding"/>
    <property type="evidence" value="ECO:0007669"/>
    <property type="project" value="UniProtKB-KW"/>
</dbReference>
<dbReference type="GO" id="GO:0000288">
    <property type="term" value="P:nuclear-transcribed mRNA catabolic process, deadenylation-dependent decay"/>
    <property type="evidence" value="ECO:0000318"/>
    <property type="project" value="GO_Central"/>
</dbReference>
<reference evidence="21" key="1">
    <citation type="journal article" date="2009" name="Science">
        <title>The B73 maize genome: complexity, diversity, and dynamics.</title>
        <authorList>
            <person name="Schnable P.S."/>
            <person name="Ware D."/>
            <person name="Fulton R.S."/>
            <person name="Stein J.C."/>
            <person name="Wei F."/>
            <person name="Pasternak S."/>
            <person name="Liang C."/>
            <person name="Zhang J."/>
            <person name="Fulton L."/>
            <person name="Graves T.A."/>
            <person name="Minx P."/>
            <person name="Reily A.D."/>
            <person name="Courtney L."/>
            <person name="Kruchowski S.S."/>
            <person name="Tomlinson C."/>
            <person name="Strong C."/>
            <person name="Delehaunty K."/>
            <person name="Fronick C."/>
            <person name="Courtney B."/>
            <person name="Rock S.M."/>
            <person name="Belter E."/>
            <person name="Du F."/>
            <person name="Kim K."/>
            <person name="Abbott R.M."/>
            <person name="Cotton M."/>
            <person name="Levy A."/>
            <person name="Marchetto P."/>
            <person name="Ochoa K."/>
            <person name="Jackson S.M."/>
            <person name="Gillam B."/>
            <person name="Chen W."/>
            <person name="Yan L."/>
            <person name="Higginbotham J."/>
            <person name="Cardenas M."/>
            <person name="Waligorski J."/>
            <person name="Applebaum E."/>
            <person name="Phelps L."/>
            <person name="Falcone J."/>
            <person name="Kanchi K."/>
            <person name="Thane T."/>
            <person name="Scimone A."/>
            <person name="Thane N."/>
            <person name="Henke J."/>
            <person name="Wang T."/>
            <person name="Ruppert J."/>
            <person name="Shah N."/>
            <person name="Rotter K."/>
            <person name="Hodges J."/>
            <person name="Ingenthron E."/>
            <person name="Cordes M."/>
            <person name="Kohlberg S."/>
            <person name="Sgro J."/>
            <person name="Delgado B."/>
            <person name="Mead K."/>
            <person name="Chinwalla A."/>
            <person name="Leonard S."/>
            <person name="Crouse K."/>
            <person name="Collura K."/>
            <person name="Kudrna D."/>
            <person name="Currie J."/>
            <person name="He R."/>
            <person name="Angelova A."/>
            <person name="Rajasekar S."/>
            <person name="Mueller T."/>
            <person name="Lomeli R."/>
            <person name="Scara G."/>
            <person name="Ko A."/>
            <person name="Delaney K."/>
            <person name="Wissotski M."/>
            <person name="Lopez G."/>
            <person name="Campos D."/>
            <person name="Braidotti M."/>
            <person name="Ashley E."/>
            <person name="Golser W."/>
            <person name="Kim H."/>
            <person name="Lee S."/>
            <person name="Lin J."/>
            <person name="Dujmic Z."/>
            <person name="Kim W."/>
            <person name="Talag J."/>
            <person name="Zuccolo A."/>
            <person name="Fan C."/>
            <person name="Sebastian A."/>
            <person name="Kramer M."/>
            <person name="Spiegel L."/>
            <person name="Nascimento L."/>
            <person name="Zutavern T."/>
            <person name="Miller B."/>
            <person name="Ambroise C."/>
            <person name="Muller S."/>
            <person name="Spooner W."/>
            <person name="Narechania A."/>
            <person name="Ren L."/>
            <person name="Wei S."/>
            <person name="Kumari S."/>
            <person name="Faga B."/>
            <person name="Levy M.J."/>
            <person name="McMahan L."/>
            <person name="Van Buren P."/>
            <person name="Vaughn M.W."/>
            <person name="Ying K."/>
            <person name="Yeh C.-T."/>
            <person name="Emrich S.J."/>
            <person name="Jia Y."/>
            <person name="Kalyanaraman A."/>
            <person name="Hsia A.-P."/>
            <person name="Barbazuk W.B."/>
            <person name="Baucom R.S."/>
            <person name="Brutnell T.P."/>
            <person name="Carpita N.C."/>
            <person name="Chaparro C."/>
            <person name="Chia J.-M."/>
            <person name="Deragon J.-M."/>
            <person name="Estill J.C."/>
            <person name="Fu Y."/>
            <person name="Jeddeloh J.A."/>
            <person name="Han Y."/>
            <person name="Lee H."/>
            <person name="Li P."/>
            <person name="Lisch D.R."/>
            <person name="Liu S."/>
            <person name="Liu Z."/>
            <person name="Nagel D.H."/>
            <person name="McCann M.C."/>
            <person name="SanMiguel P."/>
            <person name="Myers A.M."/>
            <person name="Nettleton D."/>
            <person name="Nguyen J."/>
            <person name="Penning B.W."/>
            <person name="Ponnala L."/>
            <person name="Schneider K.L."/>
            <person name="Schwartz D.C."/>
            <person name="Sharma A."/>
            <person name="Soderlund C."/>
            <person name="Springer N.M."/>
            <person name="Sun Q."/>
            <person name="Wang H."/>
            <person name="Waterman M."/>
            <person name="Westerman R."/>
            <person name="Wolfgruber T.K."/>
            <person name="Yang L."/>
            <person name="Yu Y."/>
            <person name="Zhang L."/>
            <person name="Zhou S."/>
            <person name="Zhu Q."/>
            <person name="Bennetzen J.L."/>
            <person name="Dawe R.K."/>
            <person name="Jiang J."/>
            <person name="Jiang N."/>
            <person name="Presting G.G."/>
            <person name="Wessler S.R."/>
            <person name="Aluru S."/>
            <person name="Martienssen R.A."/>
            <person name="Clifton S.W."/>
            <person name="McCombie W.R."/>
            <person name="Wing R.A."/>
            <person name="Wilson R.K."/>
        </authorList>
    </citation>
    <scope>NUCLEOTIDE SEQUENCE [LARGE SCALE GENOMIC DNA]</scope>
    <source>
        <strain evidence="21">cv. B73</strain>
    </source>
</reference>
<evidence type="ECO:0000313" key="21">
    <source>
        <dbReference type="Proteomes" id="UP000007305"/>
    </source>
</evidence>
<evidence type="ECO:0000256" key="6">
    <source>
        <dbReference type="ARBA" id="ARBA00011757"/>
    </source>
</evidence>
<dbReference type="GO" id="GO:0004535">
    <property type="term" value="F:poly(A)-specific ribonuclease activity"/>
    <property type="evidence" value="ECO:0000318"/>
    <property type="project" value="GO_Central"/>
</dbReference>
<proteinExistence type="inferred from homology"/>
<evidence type="ECO:0000256" key="16">
    <source>
        <dbReference type="ARBA" id="ARBA00023242"/>
    </source>
</evidence>
<keyword evidence="10" id="KW-0479">Metal-binding</keyword>